<protein>
    <submittedName>
        <fullName evidence="1">4183_t:CDS:1</fullName>
    </submittedName>
</protein>
<accession>A0A9W4WSX9</accession>
<keyword evidence="2" id="KW-1185">Reference proteome</keyword>
<dbReference type="CDD" id="cd10229">
    <property type="entry name" value="ASKHA_NBD_HSP70_HSPA12"/>
    <property type="match status" value="1"/>
</dbReference>
<gene>
    <name evidence="1" type="ORF">FWILDA_LOCUS7535</name>
</gene>
<sequence length="405" mass="46019">MSEEFKDIRVVLAIDFGTTCSGYAYAYVASPDKIIVKDNWDGIVGRLKLPTVIKYNDDSYDSIESWGFYALARKPSKKEIARPKLSKPVERFKLHLSKSLKEKPFLPDDLNYKKVITDYIKKLCESIKETLSITQYVDLHSNVSIVLTVPAEFVDNEIAIMRECAFRAGLLKEKYSKNLRFTTEPEAAAIYCLNSIVKDNLKPGDSFMVVDCGGGTVDITTRVLLEDNELSEITVHEGDYCGSTFVDQEFLKFIGKITGPFAIEQMKELHYAQLQYIVQEFCRLAKFKFTGEETGFEPFELDLDEIPVIKQYVEGEESESLESLEWCIEIGFEEVKEMFDPVLERIINLIKGQLDQIENDCSAMFLVGGFSESKYLQARIKSEFLEVFPSIFVPILPITAVLKGG</sequence>
<organism evidence="1 2">
    <name type="scientific">Funneliformis geosporum</name>
    <dbReference type="NCBI Taxonomy" id="1117311"/>
    <lineage>
        <taxon>Eukaryota</taxon>
        <taxon>Fungi</taxon>
        <taxon>Fungi incertae sedis</taxon>
        <taxon>Mucoromycota</taxon>
        <taxon>Glomeromycotina</taxon>
        <taxon>Glomeromycetes</taxon>
        <taxon>Glomerales</taxon>
        <taxon>Glomeraceae</taxon>
        <taxon>Funneliformis</taxon>
    </lineage>
</organism>
<dbReference type="SUPFAM" id="SSF53067">
    <property type="entry name" value="Actin-like ATPase domain"/>
    <property type="match status" value="2"/>
</dbReference>
<dbReference type="Gene3D" id="3.90.640.10">
    <property type="entry name" value="Actin, Chain A, domain 4"/>
    <property type="match status" value="1"/>
</dbReference>
<dbReference type="Gene3D" id="3.30.420.40">
    <property type="match status" value="2"/>
</dbReference>
<dbReference type="InterPro" id="IPR043129">
    <property type="entry name" value="ATPase_NBD"/>
</dbReference>
<evidence type="ECO:0000313" key="1">
    <source>
        <dbReference type="EMBL" id="CAI2176336.1"/>
    </source>
</evidence>
<dbReference type="PANTHER" id="PTHR14187">
    <property type="entry name" value="ALPHA KINASE/ELONGATION FACTOR 2 KINASE"/>
    <property type="match status" value="1"/>
</dbReference>
<comment type="caution">
    <text evidence="1">The sequence shown here is derived from an EMBL/GenBank/DDBJ whole genome shotgun (WGS) entry which is preliminary data.</text>
</comment>
<evidence type="ECO:0000313" key="2">
    <source>
        <dbReference type="Proteomes" id="UP001153678"/>
    </source>
</evidence>
<dbReference type="OrthoDB" id="2963168at2759"/>
<name>A0A9W4WSX9_9GLOM</name>
<dbReference type="PANTHER" id="PTHR14187:SF5">
    <property type="entry name" value="HEAT SHOCK 70 KDA PROTEIN 12A"/>
    <property type="match status" value="1"/>
</dbReference>
<proteinExistence type="predicted"/>
<dbReference type="EMBL" id="CAMKVN010001491">
    <property type="protein sequence ID" value="CAI2176336.1"/>
    <property type="molecule type" value="Genomic_DNA"/>
</dbReference>
<dbReference type="AlphaFoldDB" id="A0A9W4WSX9"/>
<dbReference type="Proteomes" id="UP001153678">
    <property type="component" value="Unassembled WGS sequence"/>
</dbReference>
<reference evidence="1" key="1">
    <citation type="submission" date="2022-08" db="EMBL/GenBank/DDBJ databases">
        <authorList>
            <person name="Kallberg Y."/>
            <person name="Tangrot J."/>
            <person name="Rosling A."/>
        </authorList>
    </citation>
    <scope>NUCLEOTIDE SEQUENCE</scope>
    <source>
        <strain evidence="1">Wild A</strain>
    </source>
</reference>